<accession>A0ACD3AAW4</accession>
<organism evidence="1 2">
    <name type="scientific">Pluteus cervinus</name>
    <dbReference type="NCBI Taxonomy" id="181527"/>
    <lineage>
        <taxon>Eukaryota</taxon>
        <taxon>Fungi</taxon>
        <taxon>Dikarya</taxon>
        <taxon>Basidiomycota</taxon>
        <taxon>Agaricomycotina</taxon>
        <taxon>Agaricomycetes</taxon>
        <taxon>Agaricomycetidae</taxon>
        <taxon>Agaricales</taxon>
        <taxon>Pluteineae</taxon>
        <taxon>Pluteaceae</taxon>
        <taxon>Pluteus</taxon>
    </lineage>
</organism>
<keyword evidence="2" id="KW-1185">Reference proteome</keyword>
<gene>
    <name evidence="1" type="ORF">BDN72DRAFT_776736</name>
</gene>
<name>A0ACD3AAW4_9AGAR</name>
<dbReference type="Proteomes" id="UP000308600">
    <property type="component" value="Unassembled WGS sequence"/>
</dbReference>
<protein>
    <submittedName>
        <fullName evidence="1">Uncharacterized protein</fullName>
    </submittedName>
</protein>
<proteinExistence type="predicted"/>
<evidence type="ECO:0000313" key="1">
    <source>
        <dbReference type="EMBL" id="TFK62754.1"/>
    </source>
</evidence>
<reference evidence="1 2" key="1">
    <citation type="journal article" date="2019" name="Nat. Ecol. Evol.">
        <title>Megaphylogeny resolves global patterns of mushroom evolution.</title>
        <authorList>
            <person name="Varga T."/>
            <person name="Krizsan K."/>
            <person name="Foldi C."/>
            <person name="Dima B."/>
            <person name="Sanchez-Garcia M."/>
            <person name="Sanchez-Ramirez S."/>
            <person name="Szollosi G.J."/>
            <person name="Szarkandi J.G."/>
            <person name="Papp V."/>
            <person name="Albert L."/>
            <person name="Andreopoulos W."/>
            <person name="Angelini C."/>
            <person name="Antonin V."/>
            <person name="Barry K.W."/>
            <person name="Bougher N.L."/>
            <person name="Buchanan P."/>
            <person name="Buyck B."/>
            <person name="Bense V."/>
            <person name="Catcheside P."/>
            <person name="Chovatia M."/>
            <person name="Cooper J."/>
            <person name="Damon W."/>
            <person name="Desjardin D."/>
            <person name="Finy P."/>
            <person name="Geml J."/>
            <person name="Haridas S."/>
            <person name="Hughes K."/>
            <person name="Justo A."/>
            <person name="Karasinski D."/>
            <person name="Kautmanova I."/>
            <person name="Kiss B."/>
            <person name="Kocsube S."/>
            <person name="Kotiranta H."/>
            <person name="LaButti K.M."/>
            <person name="Lechner B.E."/>
            <person name="Liimatainen K."/>
            <person name="Lipzen A."/>
            <person name="Lukacs Z."/>
            <person name="Mihaltcheva S."/>
            <person name="Morgado L.N."/>
            <person name="Niskanen T."/>
            <person name="Noordeloos M.E."/>
            <person name="Ohm R.A."/>
            <person name="Ortiz-Santana B."/>
            <person name="Ovrebo C."/>
            <person name="Racz N."/>
            <person name="Riley R."/>
            <person name="Savchenko A."/>
            <person name="Shiryaev A."/>
            <person name="Soop K."/>
            <person name="Spirin V."/>
            <person name="Szebenyi C."/>
            <person name="Tomsovsky M."/>
            <person name="Tulloss R.E."/>
            <person name="Uehling J."/>
            <person name="Grigoriev I.V."/>
            <person name="Vagvolgyi C."/>
            <person name="Papp T."/>
            <person name="Martin F.M."/>
            <person name="Miettinen O."/>
            <person name="Hibbett D.S."/>
            <person name="Nagy L.G."/>
        </authorList>
    </citation>
    <scope>NUCLEOTIDE SEQUENCE [LARGE SCALE GENOMIC DNA]</scope>
    <source>
        <strain evidence="1 2">NL-1719</strain>
    </source>
</reference>
<sequence length="180" mass="19196">MESLNLNTLATSLPSGQQKAEAELLNNFKSAALSITTLYRSSRQASKRAYNAGYASACQDLLTMIQQGVSVSGLSTSEENSTIGGGGMTIGKVMDWTEARLEEIKAREEEEDEDEEREKEKERRPTTGASSNAPAATVAARGASSHATTATPAASAKRSKGSSPFTTVKSKEQVCPYRII</sequence>
<dbReference type="EMBL" id="ML208562">
    <property type="protein sequence ID" value="TFK62754.1"/>
    <property type="molecule type" value="Genomic_DNA"/>
</dbReference>
<evidence type="ECO:0000313" key="2">
    <source>
        <dbReference type="Proteomes" id="UP000308600"/>
    </source>
</evidence>